<proteinExistence type="predicted"/>
<dbReference type="AlphaFoldDB" id="A0A7W7AMT9"/>
<keyword evidence="1" id="KW-1133">Transmembrane helix</keyword>
<dbReference type="Proteomes" id="UP000574769">
    <property type="component" value="Unassembled WGS sequence"/>
</dbReference>
<keyword evidence="1" id="KW-0472">Membrane</keyword>
<organism evidence="2 3">
    <name type="scientific">Sphingomonas abaci</name>
    <dbReference type="NCBI Taxonomy" id="237611"/>
    <lineage>
        <taxon>Bacteria</taxon>
        <taxon>Pseudomonadati</taxon>
        <taxon>Pseudomonadota</taxon>
        <taxon>Alphaproteobacteria</taxon>
        <taxon>Sphingomonadales</taxon>
        <taxon>Sphingomonadaceae</taxon>
        <taxon>Sphingomonas</taxon>
    </lineage>
</organism>
<name>A0A7W7AMT9_9SPHN</name>
<evidence type="ECO:0000313" key="3">
    <source>
        <dbReference type="Proteomes" id="UP000574769"/>
    </source>
</evidence>
<feature type="transmembrane region" description="Helical" evidence="1">
    <location>
        <begin position="21"/>
        <end position="44"/>
    </location>
</feature>
<accession>A0A7W7AMT9</accession>
<sequence>MENSDARVMQYRVLADHRLHFGRLYFQVIGLNLALVTGVLVAIAIARPPWLPAAGLLAGLILLGTGFVAHRLHAQEESYASALRAIEQHEAGMVALPGQKQLGARRLVVLALAAAGLLLTLLSVFYSV</sequence>
<gene>
    <name evidence="2" type="ORF">GGQ96_004117</name>
</gene>
<reference evidence="2 3" key="1">
    <citation type="submission" date="2020-08" db="EMBL/GenBank/DDBJ databases">
        <title>Genomic Encyclopedia of Type Strains, Phase IV (KMG-IV): sequencing the most valuable type-strain genomes for metagenomic binning, comparative biology and taxonomic classification.</title>
        <authorList>
            <person name="Goeker M."/>
        </authorList>
    </citation>
    <scope>NUCLEOTIDE SEQUENCE [LARGE SCALE GENOMIC DNA]</scope>
    <source>
        <strain evidence="2 3">DSM 15867</strain>
    </source>
</reference>
<keyword evidence="3" id="KW-1185">Reference proteome</keyword>
<evidence type="ECO:0000256" key="1">
    <source>
        <dbReference type="SAM" id="Phobius"/>
    </source>
</evidence>
<dbReference type="RefSeq" id="WP_184117072.1">
    <property type="nucleotide sequence ID" value="NZ_JACHNY010000020.1"/>
</dbReference>
<evidence type="ECO:0000313" key="2">
    <source>
        <dbReference type="EMBL" id="MBB4619957.1"/>
    </source>
</evidence>
<protein>
    <submittedName>
        <fullName evidence="2">Uncharacterized protein</fullName>
    </submittedName>
</protein>
<feature type="transmembrane region" description="Helical" evidence="1">
    <location>
        <begin position="107"/>
        <end position="126"/>
    </location>
</feature>
<comment type="caution">
    <text evidence="2">The sequence shown here is derived from an EMBL/GenBank/DDBJ whole genome shotgun (WGS) entry which is preliminary data.</text>
</comment>
<feature type="transmembrane region" description="Helical" evidence="1">
    <location>
        <begin position="50"/>
        <end position="69"/>
    </location>
</feature>
<keyword evidence="1" id="KW-0812">Transmembrane</keyword>
<dbReference type="EMBL" id="JACHNY010000020">
    <property type="protein sequence ID" value="MBB4619957.1"/>
    <property type="molecule type" value="Genomic_DNA"/>
</dbReference>